<comment type="caution">
    <text evidence="2">The sequence shown here is derived from an EMBL/GenBank/DDBJ whole genome shotgun (WGS) entry which is preliminary data.</text>
</comment>
<evidence type="ECO:0000313" key="2">
    <source>
        <dbReference type="EMBL" id="KAJ3227232.1"/>
    </source>
</evidence>
<reference evidence="2" key="1">
    <citation type="submission" date="2020-05" db="EMBL/GenBank/DDBJ databases">
        <title>Phylogenomic resolution of chytrid fungi.</title>
        <authorList>
            <person name="Stajich J.E."/>
            <person name="Amses K."/>
            <person name="Simmons R."/>
            <person name="Seto K."/>
            <person name="Myers J."/>
            <person name="Bonds A."/>
            <person name="Quandt C.A."/>
            <person name="Barry K."/>
            <person name="Liu P."/>
            <person name="Grigoriev I."/>
            <person name="Longcore J.E."/>
            <person name="James T.Y."/>
        </authorList>
    </citation>
    <scope>NUCLEOTIDE SEQUENCE</scope>
    <source>
        <strain evidence="2">JEL0476</strain>
    </source>
</reference>
<dbReference type="AlphaFoldDB" id="A0AAD5XZ56"/>
<proteinExistence type="predicted"/>
<protein>
    <submittedName>
        <fullName evidence="2">Uncharacterized protein</fullName>
    </submittedName>
</protein>
<accession>A0AAD5XZ56</accession>
<evidence type="ECO:0000313" key="3">
    <source>
        <dbReference type="Proteomes" id="UP001211065"/>
    </source>
</evidence>
<dbReference type="Proteomes" id="UP001211065">
    <property type="component" value="Unassembled WGS sequence"/>
</dbReference>
<name>A0AAD5XZ56_9FUNG</name>
<keyword evidence="3" id="KW-1185">Reference proteome</keyword>
<organism evidence="2 3">
    <name type="scientific">Clydaea vesicula</name>
    <dbReference type="NCBI Taxonomy" id="447962"/>
    <lineage>
        <taxon>Eukaryota</taxon>
        <taxon>Fungi</taxon>
        <taxon>Fungi incertae sedis</taxon>
        <taxon>Chytridiomycota</taxon>
        <taxon>Chytridiomycota incertae sedis</taxon>
        <taxon>Chytridiomycetes</taxon>
        <taxon>Lobulomycetales</taxon>
        <taxon>Lobulomycetaceae</taxon>
        <taxon>Clydaea</taxon>
    </lineage>
</organism>
<dbReference type="EMBL" id="JADGJW010000020">
    <property type="protein sequence ID" value="KAJ3227232.1"/>
    <property type="molecule type" value="Genomic_DNA"/>
</dbReference>
<sequence length="551" mass="62218">MDQYEFLADIVNSYEPSISTIDKENVPTFPDSLNISASPAGKRYRPPLSKQFYAQKTQCAYINNAGLRCSTLTLNQNGRCNIDLHQQIIEITNKVELILTDSKFSSSSDSSVKSPTNEVKYRMKSNEGKVQCGAVSLSGEKCTTFTKNPSGRCNIDSHQIYNDRADSKFSSGSPKSGSSLGSSLSSNFEGKVQCEAIVAATGLRCKTFTRNESGRCNIESHQKKRDRTSKVLNFETSGSDEENYSETVQCAAVTIYGERCSFTTTNENGYCNIDSHQRKANSISINTKPKLSSIKAQCGAMTAHGERCANVTYNSNGFCNIESHQKQGFSSKRKKTTNVKRIYGICVEDSSDDDSDVIEEISNVMEKENVLDDESDFEEEEDYERVRDNDGRIYAEFCDLYDFHITDKKESVVDIIKNGGLCSKTKDKILKNCSQYAGVYVIQVKPRLGKNWVSVYFGKSENVFEDFDTFITPSGFMLPDSNNSQRTRRFAFQKLHRECFSIQARISYMHEKLVDDKEKQVLEKFNFPLNNKFNGFYRNIRIGRGKIFDIK</sequence>
<gene>
    <name evidence="2" type="ORF">HK099_002925</name>
</gene>
<feature type="compositionally biased region" description="Low complexity" evidence="1">
    <location>
        <begin position="168"/>
        <end position="184"/>
    </location>
</feature>
<evidence type="ECO:0000256" key="1">
    <source>
        <dbReference type="SAM" id="MobiDB-lite"/>
    </source>
</evidence>
<feature type="region of interest" description="Disordered" evidence="1">
    <location>
        <begin position="165"/>
        <end position="184"/>
    </location>
</feature>